<proteinExistence type="predicted"/>
<organism evidence="2">
    <name type="scientific">Lygus hesperus</name>
    <name type="common">Western plant bug</name>
    <dbReference type="NCBI Taxonomy" id="30085"/>
    <lineage>
        <taxon>Eukaryota</taxon>
        <taxon>Metazoa</taxon>
        <taxon>Ecdysozoa</taxon>
        <taxon>Arthropoda</taxon>
        <taxon>Hexapoda</taxon>
        <taxon>Insecta</taxon>
        <taxon>Pterygota</taxon>
        <taxon>Neoptera</taxon>
        <taxon>Paraneoptera</taxon>
        <taxon>Hemiptera</taxon>
        <taxon>Heteroptera</taxon>
        <taxon>Panheteroptera</taxon>
        <taxon>Cimicomorpha</taxon>
        <taxon>Miridae</taxon>
        <taxon>Mirini</taxon>
        <taxon>Lygus</taxon>
    </lineage>
</organism>
<name>A0A0A9YU36_LYGHE</name>
<dbReference type="EMBL" id="GBHO01007890">
    <property type="protein sequence ID" value="JAG35714.1"/>
    <property type="molecule type" value="Transcribed_RNA"/>
</dbReference>
<dbReference type="InterPro" id="IPR029526">
    <property type="entry name" value="PGBD"/>
</dbReference>
<accession>A0A0A9YU36</accession>
<protein>
    <submittedName>
        <fullName evidence="2">PiggyBac transposable element-derived protein 4</fullName>
    </submittedName>
</protein>
<evidence type="ECO:0000313" key="2">
    <source>
        <dbReference type="EMBL" id="JAG35714.1"/>
    </source>
</evidence>
<reference evidence="2" key="1">
    <citation type="journal article" date="2014" name="PLoS ONE">
        <title>Transcriptome-Based Identification of ABC Transporters in the Western Tarnished Plant Bug Lygus hesperus.</title>
        <authorList>
            <person name="Hull J.J."/>
            <person name="Chaney K."/>
            <person name="Geib S.M."/>
            <person name="Fabrick J.A."/>
            <person name="Brent C.S."/>
            <person name="Walsh D."/>
            <person name="Lavine L.C."/>
        </authorList>
    </citation>
    <scope>NUCLEOTIDE SEQUENCE</scope>
</reference>
<reference evidence="2" key="2">
    <citation type="submission" date="2014-07" db="EMBL/GenBank/DDBJ databases">
        <authorList>
            <person name="Hull J."/>
        </authorList>
    </citation>
    <scope>NUCLEOTIDE SEQUENCE</scope>
</reference>
<feature type="domain" description="PiggyBac transposable element-derived protein" evidence="1">
    <location>
        <begin position="11"/>
        <end position="126"/>
    </location>
</feature>
<dbReference type="PANTHER" id="PTHR46599:SF3">
    <property type="entry name" value="PIGGYBAC TRANSPOSABLE ELEMENT-DERIVED PROTEIN 4"/>
    <property type="match status" value="1"/>
</dbReference>
<dbReference type="PANTHER" id="PTHR46599">
    <property type="entry name" value="PIGGYBAC TRANSPOSABLE ELEMENT-DERIVED PROTEIN 4"/>
    <property type="match status" value="1"/>
</dbReference>
<sequence length="127" mass="15464">MGLQVLPDGESPIDFFRLMMTEEIMDLIIEETNHYSTEAHERSFSEDRPTRLKKKKGEFVRMRKWKDISERAEFEKWLGLVLHMGNIRLSELDLHWSTHRLYRIPIFRETMGRDRWELILKCLHFSR</sequence>
<dbReference type="Pfam" id="PF13843">
    <property type="entry name" value="DDE_Tnp_1_7"/>
    <property type="match status" value="1"/>
</dbReference>
<dbReference type="AlphaFoldDB" id="A0A0A9YU36"/>
<feature type="non-terminal residue" evidence="2">
    <location>
        <position position="127"/>
    </location>
</feature>
<gene>
    <name evidence="2" type="primary">PGBD4_19</name>
    <name evidence="2" type="ORF">CM83_4598</name>
</gene>
<evidence type="ECO:0000259" key="1">
    <source>
        <dbReference type="Pfam" id="PF13843"/>
    </source>
</evidence>